<evidence type="ECO:0000313" key="5">
    <source>
        <dbReference type="Proteomes" id="UP000189818"/>
    </source>
</evidence>
<dbReference type="PRINTS" id="PR00080">
    <property type="entry name" value="SDRFAMILY"/>
</dbReference>
<dbReference type="SUPFAM" id="SSF51735">
    <property type="entry name" value="NAD(P)-binding Rossmann-fold domains"/>
    <property type="match status" value="1"/>
</dbReference>
<dbReference type="AlphaFoldDB" id="A0A1T5EMR8"/>
<gene>
    <name evidence="4" type="ORF">SAMN06295920_10792</name>
</gene>
<keyword evidence="2" id="KW-0560">Oxidoreductase</keyword>
<sequence length="282" mass="29738">MKLAGKSAVVTGAGSGIGRGIALAFADAGTNVVVVDIEGAKAEAVAAEVAARGVRSSSFAADVRDPAAVAAMADHGWSALGRIDILCNNAGVCLTGPGFDISDTDFRWQLDVNVVGVFNGMREFGRRFREQGGPAWIVSTGSHHSIGAPTKGIAAYVASKHAVLGLSEAFRTEYGPAIGVGVLCPGIVNTSIWDAGRNRPAEYGGKVSGDPRNQQAMLDLGMNPERVGQLVAAGIENEDFYIWTHPQDLDLIEKRYAEGRDTITRQWPDGPTAEHKMTPHEV</sequence>
<dbReference type="CDD" id="cd05233">
    <property type="entry name" value="SDR_c"/>
    <property type="match status" value="1"/>
</dbReference>
<evidence type="ECO:0000256" key="3">
    <source>
        <dbReference type="RuleBase" id="RU000363"/>
    </source>
</evidence>
<dbReference type="RefSeq" id="WP_176152588.1">
    <property type="nucleotide sequence ID" value="NZ_FUYM01000007.1"/>
</dbReference>
<evidence type="ECO:0000256" key="1">
    <source>
        <dbReference type="ARBA" id="ARBA00006484"/>
    </source>
</evidence>
<name>A0A1T5EMR8_9SPHN</name>
<accession>A0A1T5EMR8</accession>
<dbReference type="PANTHER" id="PTHR43669:SF3">
    <property type="entry name" value="ALCOHOL DEHYDROGENASE, PUTATIVE (AFU_ORTHOLOGUE AFUA_3G03445)-RELATED"/>
    <property type="match status" value="1"/>
</dbReference>
<evidence type="ECO:0000313" key="4">
    <source>
        <dbReference type="EMBL" id="SKB85261.1"/>
    </source>
</evidence>
<dbReference type="PRINTS" id="PR00081">
    <property type="entry name" value="GDHRDH"/>
</dbReference>
<evidence type="ECO:0000256" key="2">
    <source>
        <dbReference type="ARBA" id="ARBA00023002"/>
    </source>
</evidence>
<dbReference type="Pfam" id="PF00106">
    <property type="entry name" value="adh_short"/>
    <property type="match status" value="1"/>
</dbReference>
<dbReference type="InterPro" id="IPR036291">
    <property type="entry name" value="NAD(P)-bd_dom_sf"/>
</dbReference>
<dbReference type="Proteomes" id="UP000189818">
    <property type="component" value="Unassembled WGS sequence"/>
</dbReference>
<proteinExistence type="inferred from homology"/>
<reference evidence="5" key="1">
    <citation type="submission" date="2017-02" db="EMBL/GenBank/DDBJ databases">
        <authorList>
            <person name="Varghese N."/>
            <person name="Submissions S."/>
        </authorList>
    </citation>
    <scope>NUCLEOTIDE SEQUENCE [LARGE SCALE GENOMIC DNA]</scope>
    <source>
        <strain evidence="5">UM2</strain>
    </source>
</reference>
<dbReference type="InterPro" id="IPR002347">
    <property type="entry name" value="SDR_fam"/>
</dbReference>
<protein>
    <submittedName>
        <fullName evidence="4">Short-chain dehydrogenase</fullName>
    </submittedName>
</protein>
<organism evidence="4 5">
    <name type="scientific">Rhizorhabdus histidinilytica</name>
    <dbReference type="NCBI Taxonomy" id="439228"/>
    <lineage>
        <taxon>Bacteria</taxon>
        <taxon>Pseudomonadati</taxon>
        <taxon>Pseudomonadota</taxon>
        <taxon>Alphaproteobacteria</taxon>
        <taxon>Sphingomonadales</taxon>
        <taxon>Sphingomonadaceae</taxon>
        <taxon>Rhizorhabdus</taxon>
    </lineage>
</organism>
<dbReference type="EMBL" id="FUYM01000007">
    <property type="protein sequence ID" value="SKB85261.1"/>
    <property type="molecule type" value="Genomic_DNA"/>
</dbReference>
<dbReference type="Gene3D" id="3.40.50.720">
    <property type="entry name" value="NAD(P)-binding Rossmann-like Domain"/>
    <property type="match status" value="1"/>
</dbReference>
<dbReference type="PANTHER" id="PTHR43669">
    <property type="entry name" value="5-KETO-D-GLUCONATE 5-REDUCTASE"/>
    <property type="match status" value="1"/>
</dbReference>
<comment type="similarity">
    <text evidence="1 3">Belongs to the short-chain dehydrogenases/reductases (SDR) family.</text>
</comment>
<dbReference type="GO" id="GO:0016491">
    <property type="term" value="F:oxidoreductase activity"/>
    <property type="evidence" value="ECO:0007669"/>
    <property type="project" value="UniProtKB-KW"/>
</dbReference>
<dbReference type="FunFam" id="3.40.50.720:FF:000084">
    <property type="entry name" value="Short-chain dehydrogenase reductase"/>
    <property type="match status" value="1"/>
</dbReference>
<keyword evidence="5" id="KW-1185">Reference proteome</keyword>
<dbReference type="STRING" id="439228.SAMN06295920_10792"/>